<keyword evidence="3" id="KW-1185">Reference proteome</keyword>
<organism evidence="2 3">
    <name type="scientific">Lophiotrema nucula</name>
    <dbReference type="NCBI Taxonomy" id="690887"/>
    <lineage>
        <taxon>Eukaryota</taxon>
        <taxon>Fungi</taxon>
        <taxon>Dikarya</taxon>
        <taxon>Ascomycota</taxon>
        <taxon>Pezizomycotina</taxon>
        <taxon>Dothideomycetes</taxon>
        <taxon>Pleosporomycetidae</taxon>
        <taxon>Pleosporales</taxon>
        <taxon>Lophiotremataceae</taxon>
        <taxon>Lophiotrema</taxon>
    </lineage>
</organism>
<evidence type="ECO:0000259" key="1">
    <source>
        <dbReference type="Pfam" id="PF24476"/>
    </source>
</evidence>
<proteinExistence type="predicted"/>
<name>A0A6A5YRF9_9PLEO</name>
<dbReference type="InterPro" id="IPR056002">
    <property type="entry name" value="DUF7580"/>
</dbReference>
<dbReference type="PANTHER" id="PTHR35186:SF4">
    <property type="entry name" value="PRION-INHIBITION AND PROPAGATION HELO DOMAIN-CONTAINING PROTEIN"/>
    <property type="match status" value="1"/>
</dbReference>
<dbReference type="EMBL" id="ML977344">
    <property type="protein sequence ID" value="KAF2109007.1"/>
    <property type="molecule type" value="Genomic_DNA"/>
</dbReference>
<reference evidence="2" key="1">
    <citation type="journal article" date="2020" name="Stud. Mycol.">
        <title>101 Dothideomycetes genomes: a test case for predicting lifestyles and emergence of pathogens.</title>
        <authorList>
            <person name="Haridas S."/>
            <person name="Albert R."/>
            <person name="Binder M."/>
            <person name="Bloem J."/>
            <person name="Labutti K."/>
            <person name="Salamov A."/>
            <person name="Andreopoulos B."/>
            <person name="Baker S."/>
            <person name="Barry K."/>
            <person name="Bills G."/>
            <person name="Bluhm B."/>
            <person name="Cannon C."/>
            <person name="Castanera R."/>
            <person name="Culley D."/>
            <person name="Daum C."/>
            <person name="Ezra D."/>
            <person name="Gonzalez J."/>
            <person name="Henrissat B."/>
            <person name="Kuo A."/>
            <person name="Liang C."/>
            <person name="Lipzen A."/>
            <person name="Lutzoni F."/>
            <person name="Magnuson J."/>
            <person name="Mondo S."/>
            <person name="Nolan M."/>
            <person name="Ohm R."/>
            <person name="Pangilinan J."/>
            <person name="Park H.-J."/>
            <person name="Ramirez L."/>
            <person name="Alfaro M."/>
            <person name="Sun H."/>
            <person name="Tritt A."/>
            <person name="Yoshinaga Y."/>
            <person name="Zwiers L.-H."/>
            <person name="Turgeon B."/>
            <person name="Goodwin S."/>
            <person name="Spatafora J."/>
            <person name="Crous P."/>
            <person name="Grigoriev I."/>
        </authorList>
    </citation>
    <scope>NUCLEOTIDE SEQUENCE</scope>
    <source>
        <strain evidence="2">CBS 627.86</strain>
    </source>
</reference>
<dbReference type="AlphaFoldDB" id="A0A6A5YRF9"/>
<dbReference type="Proteomes" id="UP000799770">
    <property type="component" value="Unassembled WGS sequence"/>
</dbReference>
<sequence>MSGIEVAGLVLGAIPLLVKTVENYSHGVSTIKRLVRYKRELNSIVRRLNSETSTLKCTLEEVLTGLLPPSDIRKLIAEPGGAAWSNPTIDEMLSTRLQEEHGIYIQNLEDMKQAVEEMRARLQVDAVGNTPVTDSASFKEIYKRLKFGLSRTDYEDLLNRIRDDNSYLRELTAQKLRLEIVRSTPRRRRLPKFDDVRTAAKSLFLALQHSFTCACKPPHKVNLLLQKHSNSTSRERATFEVLFEYGPVDPSQEEVPWSWKFAKIETIETDDDFSAVKEPQESTVHVKTAKKVARFAVTSAVDNRPSAHEANPQGDSFRQLRPIADLCITIMQFWPPKFTQPFRGYFGDKEMKRRHIITPNAPDIAVTQPISLSQLLIQASREGYSSTFRKSEKKQLAVILATSVLQLGETDRQNIHWNSDTIIFIPTSKGWDFTLPYISAPIHSRGTRNRKERWQEQTCPGIRNEYLFCLGVLLIELCLGRPFRELQLPNELNPDGTEMETSRWRAATRLVRIVGDQEGRRYRDAVRRCIFCDLNKDKTDLNDPEFQRAVYEDVVFLLEEDLRQFEFGDNEFE</sequence>
<evidence type="ECO:0000313" key="3">
    <source>
        <dbReference type="Proteomes" id="UP000799770"/>
    </source>
</evidence>
<accession>A0A6A5YRF9</accession>
<dbReference type="PANTHER" id="PTHR35186">
    <property type="entry name" value="ANK_REP_REGION DOMAIN-CONTAINING PROTEIN"/>
    <property type="match status" value="1"/>
</dbReference>
<evidence type="ECO:0000313" key="2">
    <source>
        <dbReference type="EMBL" id="KAF2109007.1"/>
    </source>
</evidence>
<dbReference type="Pfam" id="PF24476">
    <property type="entry name" value="DUF7580"/>
    <property type="match status" value="1"/>
</dbReference>
<dbReference type="OrthoDB" id="3565018at2759"/>
<protein>
    <recommendedName>
        <fullName evidence="1">DUF7580 domain-containing protein</fullName>
    </recommendedName>
</protein>
<feature type="domain" description="DUF7580" evidence="1">
    <location>
        <begin position="194"/>
        <end position="564"/>
    </location>
</feature>
<gene>
    <name evidence="2" type="ORF">BDV96DRAFT_247914</name>
</gene>